<evidence type="ECO:0000313" key="3">
    <source>
        <dbReference type="Proteomes" id="UP000245783"/>
    </source>
</evidence>
<dbReference type="PANTHER" id="PTHR28125:SF2">
    <property type="entry name" value="MEIOTIC EXPRESSION UP-REGULATED PROTEIN 26"/>
    <property type="match status" value="1"/>
</dbReference>
<dbReference type="AlphaFoldDB" id="A0A316W7Z8"/>
<sequence length="291" mass="32182">MDIATVLLAMSGQSTGRVTRRMAQDARRILDDIQLPEDVLHCLESKQGPGAAPTESTQKQTDRPWVKRRKIEKTRRISLVSDRVLDANVDAMQGPPRSLEPSRIEHVHQTDAASKEALCSLTGQAAGGQIEMRIFPTSLSIHDGFVGWYRRFPISSALSPAVAEAVYADARSPRSELYDTAKRGCKTFGSQHAEPSPLDLYSPRWVRGVGTTKEGLCPICYEVGEVRWYKTKISGEHEYFGSSAIQTDRKEDPAYNYHMQNSHGGSSSRLLCHGIARDLTCPGATTQASRH</sequence>
<dbReference type="Proteomes" id="UP000245783">
    <property type="component" value="Unassembled WGS sequence"/>
</dbReference>
<name>A0A316W7Z8_9BASI</name>
<dbReference type="InterPro" id="IPR028012">
    <property type="entry name" value="Rua1_C"/>
</dbReference>
<accession>A0A316W7Z8</accession>
<organism evidence="2 3">
    <name type="scientific">Ceraceosorus guamensis</name>
    <dbReference type="NCBI Taxonomy" id="1522189"/>
    <lineage>
        <taxon>Eukaryota</taxon>
        <taxon>Fungi</taxon>
        <taxon>Dikarya</taxon>
        <taxon>Basidiomycota</taxon>
        <taxon>Ustilaginomycotina</taxon>
        <taxon>Exobasidiomycetes</taxon>
        <taxon>Ceraceosorales</taxon>
        <taxon>Ceraceosoraceae</taxon>
        <taxon>Ceraceosorus</taxon>
    </lineage>
</organism>
<dbReference type="EMBL" id="KZ819352">
    <property type="protein sequence ID" value="PWN46017.1"/>
    <property type="molecule type" value="Genomic_DNA"/>
</dbReference>
<protein>
    <recommendedName>
        <fullName evidence="1">Transcription regulator Rua1 C-terminal domain-containing protein</fullName>
    </recommendedName>
</protein>
<dbReference type="PANTHER" id="PTHR28125">
    <property type="entry name" value="MEIOTIC EXPRESSION UP-REGULATED PROTEIN 26"/>
    <property type="match status" value="1"/>
</dbReference>
<dbReference type="Pfam" id="PF14616">
    <property type="entry name" value="Rua1_C"/>
    <property type="match status" value="1"/>
</dbReference>
<evidence type="ECO:0000313" key="2">
    <source>
        <dbReference type="EMBL" id="PWN46017.1"/>
    </source>
</evidence>
<dbReference type="STRING" id="1522189.A0A316W7Z8"/>
<dbReference type="InParanoid" id="A0A316W7Z8"/>
<evidence type="ECO:0000259" key="1">
    <source>
        <dbReference type="Pfam" id="PF14616"/>
    </source>
</evidence>
<gene>
    <name evidence="2" type="ORF">IE81DRAFT_80436</name>
</gene>
<reference evidence="2 3" key="1">
    <citation type="journal article" date="2018" name="Mol. Biol. Evol.">
        <title>Broad Genomic Sampling Reveals a Smut Pathogenic Ancestry of the Fungal Clade Ustilaginomycotina.</title>
        <authorList>
            <person name="Kijpornyongpan T."/>
            <person name="Mondo S.J."/>
            <person name="Barry K."/>
            <person name="Sandor L."/>
            <person name="Lee J."/>
            <person name="Lipzen A."/>
            <person name="Pangilinan J."/>
            <person name="LaButti K."/>
            <person name="Hainaut M."/>
            <person name="Henrissat B."/>
            <person name="Grigoriev I.V."/>
            <person name="Spatafora J.W."/>
            <person name="Aime M.C."/>
        </authorList>
    </citation>
    <scope>NUCLEOTIDE SEQUENCE [LARGE SCALE GENOMIC DNA]</scope>
    <source>
        <strain evidence="2 3">MCA 4658</strain>
    </source>
</reference>
<feature type="domain" description="Transcription regulator Rua1 C-terminal" evidence="1">
    <location>
        <begin position="198"/>
        <end position="266"/>
    </location>
</feature>
<dbReference type="RefSeq" id="XP_025373177.1">
    <property type="nucleotide sequence ID" value="XM_025517659.1"/>
</dbReference>
<dbReference type="OrthoDB" id="5595379at2759"/>
<keyword evidence="3" id="KW-1185">Reference proteome</keyword>
<dbReference type="GeneID" id="37039529"/>
<proteinExistence type="predicted"/>